<protein>
    <recommendedName>
        <fullName evidence="3">histidine kinase</fullName>
        <ecNumber evidence="3">2.7.13.3</ecNumber>
    </recommendedName>
</protein>
<keyword evidence="7 12" id="KW-0418">Kinase</keyword>
<comment type="caution">
    <text evidence="12">The sequence shown here is derived from an EMBL/GenBank/DDBJ whole genome shotgun (WGS) entry which is preliminary data.</text>
</comment>
<keyword evidence="9" id="KW-0175">Coiled coil</keyword>
<evidence type="ECO:0000256" key="1">
    <source>
        <dbReference type="ARBA" id="ARBA00000085"/>
    </source>
</evidence>
<dbReference type="InterPro" id="IPR036890">
    <property type="entry name" value="HATPase_C_sf"/>
</dbReference>
<dbReference type="RefSeq" id="WP_177158272.1">
    <property type="nucleotide sequence ID" value="NZ_JABCJE010000007.1"/>
</dbReference>
<evidence type="ECO:0000256" key="3">
    <source>
        <dbReference type="ARBA" id="ARBA00012438"/>
    </source>
</evidence>
<evidence type="ECO:0000256" key="2">
    <source>
        <dbReference type="ARBA" id="ARBA00004370"/>
    </source>
</evidence>
<evidence type="ECO:0000256" key="7">
    <source>
        <dbReference type="ARBA" id="ARBA00022777"/>
    </source>
</evidence>
<dbReference type="Gene3D" id="3.30.450.20">
    <property type="entry name" value="PAS domain"/>
    <property type="match status" value="1"/>
</dbReference>
<evidence type="ECO:0000259" key="11">
    <source>
        <dbReference type="PROSITE" id="PS50885"/>
    </source>
</evidence>
<proteinExistence type="predicted"/>
<comment type="subcellular location">
    <subcellularLocation>
        <location evidence="2">Membrane</location>
    </subcellularLocation>
</comment>
<evidence type="ECO:0000313" key="13">
    <source>
        <dbReference type="Proteomes" id="UP000592216"/>
    </source>
</evidence>
<dbReference type="EC" id="2.7.13.3" evidence="3"/>
<dbReference type="Gene3D" id="3.30.565.10">
    <property type="entry name" value="Histidine kinase-like ATPase, C-terminal domain"/>
    <property type="match status" value="1"/>
</dbReference>
<feature type="coiled-coil region" evidence="9">
    <location>
        <begin position="339"/>
        <end position="367"/>
    </location>
</feature>
<dbReference type="InterPro" id="IPR011495">
    <property type="entry name" value="Sig_transdc_His_kin_sub2_dim/P"/>
</dbReference>
<sequence>MMDEKLEAMRSATGGLALRLIGVMTLAILPLALISFYQTAQVMKESDNLSETVLLDRTERAASRERELIQSALGAAKALAETEIVMAEDANLCNGVLQSLVKGDNSYSMAGYLTASGRVACASAMNDETLRIGRDMFSKIQQSNGDAEFWSNTSSGPQAALSLAVPVGPVAERQGYVWISIPYALANTLLQNNTSDVDLVIFDATGAPLAADFTEEELFAFLPQGRSLNDFVQPQRQLYTGLNQQGEKRQFAVVPIMEDQAFVMGSWEPEDVAPFPLMGRVMALYFPLLMWGVGILVAYFGTHRLVIRHIQRLRVWMRLYAAGRSEVRSARLDNAPEELEAVAQAFRDMAQRLSNQERQRAEDLTEKTILLKEVHHRVKNNLQLICSIMNMQVRNARSDEAKRLLRRVQERVMALAAVHRYLYTARKLSMVRADLLLEDIISQMVVVGGMDSAKSRVKISTNFAPIEITPEQSVPLSLMVTEAVTNAIKYCGARQDGAGWISLVLSDLGQDEVCFSIVNSKGEPLKASAADEPSLGRSLIQSFASQLQGRIEVEDLPERYGIHVTFGIMFDNEEDDEEAA</sequence>
<name>A0A850QCE1_9RHOB</name>
<keyword evidence="5" id="KW-0808">Transferase</keyword>
<keyword evidence="8" id="KW-0067">ATP-binding</keyword>
<evidence type="ECO:0000256" key="9">
    <source>
        <dbReference type="SAM" id="Coils"/>
    </source>
</evidence>
<keyword evidence="10" id="KW-0472">Membrane</keyword>
<dbReference type="Pfam" id="PF07568">
    <property type="entry name" value="HisKA_2"/>
    <property type="match status" value="1"/>
</dbReference>
<comment type="catalytic activity">
    <reaction evidence="1">
        <text>ATP + protein L-histidine = ADP + protein N-phospho-L-histidine.</text>
        <dbReference type="EC" id="2.7.13.3"/>
    </reaction>
</comment>
<keyword evidence="10" id="KW-1133">Transmembrane helix</keyword>
<evidence type="ECO:0000256" key="10">
    <source>
        <dbReference type="SAM" id="Phobius"/>
    </source>
</evidence>
<dbReference type="InterPro" id="IPR003660">
    <property type="entry name" value="HAMP_dom"/>
</dbReference>
<feature type="transmembrane region" description="Helical" evidence="10">
    <location>
        <begin position="16"/>
        <end position="37"/>
    </location>
</feature>
<keyword evidence="6" id="KW-0547">Nucleotide-binding</keyword>
<evidence type="ECO:0000256" key="5">
    <source>
        <dbReference type="ARBA" id="ARBA00022679"/>
    </source>
</evidence>
<feature type="transmembrane region" description="Helical" evidence="10">
    <location>
        <begin position="284"/>
        <end position="307"/>
    </location>
</feature>
<evidence type="ECO:0000256" key="6">
    <source>
        <dbReference type="ARBA" id="ARBA00022741"/>
    </source>
</evidence>
<dbReference type="InterPro" id="IPR011102">
    <property type="entry name" value="Sig_transdc_His_kinase_HWE"/>
</dbReference>
<accession>A0A850QCE1</accession>
<evidence type="ECO:0000256" key="8">
    <source>
        <dbReference type="ARBA" id="ARBA00022840"/>
    </source>
</evidence>
<dbReference type="AlphaFoldDB" id="A0A850QCE1"/>
<dbReference type="SMART" id="SM00911">
    <property type="entry name" value="HWE_HK"/>
    <property type="match status" value="1"/>
</dbReference>
<dbReference type="GO" id="GO:0004673">
    <property type="term" value="F:protein histidine kinase activity"/>
    <property type="evidence" value="ECO:0007669"/>
    <property type="project" value="UniProtKB-EC"/>
</dbReference>
<keyword evidence="10" id="KW-0812">Transmembrane</keyword>
<evidence type="ECO:0000313" key="12">
    <source>
        <dbReference type="EMBL" id="NVO24608.1"/>
    </source>
</evidence>
<feature type="domain" description="HAMP" evidence="11">
    <location>
        <begin position="304"/>
        <end position="358"/>
    </location>
</feature>
<dbReference type="GO" id="GO:0007165">
    <property type="term" value="P:signal transduction"/>
    <property type="evidence" value="ECO:0007669"/>
    <property type="project" value="InterPro"/>
</dbReference>
<dbReference type="PANTHER" id="PTHR41523">
    <property type="entry name" value="TWO-COMPONENT SYSTEM SENSOR PROTEIN"/>
    <property type="match status" value="1"/>
</dbReference>
<dbReference type="GO" id="GO:0005524">
    <property type="term" value="F:ATP binding"/>
    <property type="evidence" value="ECO:0007669"/>
    <property type="project" value="UniProtKB-KW"/>
</dbReference>
<evidence type="ECO:0000256" key="4">
    <source>
        <dbReference type="ARBA" id="ARBA00022553"/>
    </source>
</evidence>
<dbReference type="EMBL" id="JABCJE010000007">
    <property type="protein sequence ID" value="NVO24608.1"/>
    <property type="molecule type" value="Genomic_DNA"/>
</dbReference>
<gene>
    <name evidence="12" type="ORF">HJ536_14675</name>
</gene>
<keyword evidence="4" id="KW-0597">Phosphoprotein</keyword>
<dbReference type="Proteomes" id="UP000592216">
    <property type="component" value="Unassembled WGS sequence"/>
</dbReference>
<dbReference type="GO" id="GO:0016020">
    <property type="term" value="C:membrane"/>
    <property type="evidence" value="ECO:0007669"/>
    <property type="project" value="UniProtKB-SubCell"/>
</dbReference>
<dbReference type="PANTHER" id="PTHR41523:SF8">
    <property type="entry name" value="ETHYLENE RESPONSE SENSOR PROTEIN"/>
    <property type="match status" value="1"/>
</dbReference>
<organism evidence="12 13">
    <name type="scientific">Donghicola mangrovi</name>
    <dbReference type="NCBI Taxonomy" id="2729614"/>
    <lineage>
        <taxon>Bacteria</taxon>
        <taxon>Pseudomonadati</taxon>
        <taxon>Pseudomonadota</taxon>
        <taxon>Alphaproteobacteria</taxon>
        <taxon>Rhodobacterales</taxon>
        <taxon>Roseobacteraceae</taxon>
        <taxon>Donghicola</taxon>
    </lineage>
</organism>
<reference evidence="12 13" key="1">
    <citation type="submission" date="2020-04" db="EMBL/GenBank/DDBJ databases">
        <title>Donghicola sp., a member of the Rhodobacteraceae family isolated from mangrove forest in Thailand.</title>
        <authorList>
            <person name="Charoenyingcharoen P."/>
            <person name="Yukphan P."/>
        </authorList>
    </citation>
    <scope>NUCLEOTIDE SEQUENCE [LARGE SCALE GENOMIC DNA]</scope>
    <source>
        <strain evidence="12 13">B5-SW-15</strain>
    </source>
</reference>
<dbReference type="PROSITE" id="PS50885">
    <property type="entry name" value="HAMP"/>
    <property type="match status" value="1"/>
</dbReference>